<evidence type="ECO:0000256" key="1">
    <source>
        <dbReference type="SAM" id="Phobius"/>
    </source>
</evidence>
<reference evidence="2 3" key="1">
    <citation type="submission" date="2015-07" db="EMBL/GenBank/DDBJ databases">
        <title>Draft genome sequence of the Amantichitinum ursilacus IGB-41, a new chitin-degrading bacterium.</title>
        <authorList>
            <person name="Kirstahler P."/>
            <person name="Guenther M."/>
            <person name="Grumaz C."/>
            <person name="Rupp S."/>
            <person name="Zibek S."/>
            <person name="Sohn K."/>
        </authorList>
    </citation>
    <scope>NUCLEOTIDE SEQUENCE [LARGE SCALE GENOMIC DNA]</scope>
    <source>
        <strain evidence="2 3">IGB-41</strain>
    </source>
</reference>
<proteinExistence type="predicted"/>
<dbReference type="RefSeq" id="WP_053936065.1">
    <property type="nucleotide sequence ID" value="NZ_LAQT01000001.1"/>
</dbReference>
<keyword evidence="3" id="KW-1185">Reference proteome</keyword>
<dbReference type="Proteomes" id="UP000037939">
    <property type="component" value="Unassembled WGS sequence"/>
</dbReference>
<dbReference type="Pfam" id="PF14316">
    <property type="entry name" value="DUF4381"/>
    <property type="match status" value="1"/>
</dbReference>
<dbReference type="STRING" id="857265.WG78_01840"/>
<gene>
    <name evidence="2" type="ORF">WG78_01840</name>
</gene>
<dbReference type="OrthoDB" id="5406089at2"/>
<dbReference type="EMBL" id="LAQT01000001">
    <property type="protein sequence ID" value="KPC55359.1"/>
    <property type="molecule type" value="Genomic_DNA"/>
</dbReference>
<keyword evidence="1" id="KW-1133">Transmembrane helix</keyword>
<evidence type="ECO:0000313" key="2">
    <source>
        <dbReference type="EMBL" id="KPC55359.1"/>
    </source>
</evidence>
<dbReference type="PATRIC" id="fig|857265.3.peg.385"/>
<sequence>MSALVHSVAADPTPVPVNASAVLAQLQNAAMPAPVPYTPQTWGWAVLAALLVIVLAWLVWRCIRRYRALAWRRAALAELRQIETEWQHSQPEALRRLPALVKRVALQTAPRAQVASLSGTAWLAWLDGHDRRKRFSTGPGQWLLTLTYSAETPPQAEVSALLRQLRHWIGRQHAGV</sequence>
<name>A0A0N0GRE7_9NEIS</name>
<protein>
    <recommendedName>
        <fullName evidence="4">DUF4381 domain-containing protein</fullName>
    </recommendedName>
</protein>
<evidence type="ECO:0000313" key="3">
    <source>
        <dbReference type="Proteomes" id="UP000037939"/>
    </source>
</evidence>
<accession>A0A0N0GRE7</accession>
<dbReference type="AlphaFoldDB" id="A0A0N0GRE7"/>
<evidence type="ECO:0008006" key="4">
    <source>
        <dbReference type="Google" id="ProtNLM"/>
    </source>
</evidence>
<comment type="caution">
    <text evidence="2">The sequence shown here is derived from an EMBL/GenBank/DDBJ whole genome shotgun (WGS) entry which is preliminary data.</text>
</comment>
<organism evidence="2 3">
    <name type="scientific">Amantichitinum ursilacus</name>
    <dbReference type="NCBI Taxonomy" id="857265"/>
    <lineage>
        <taxon>Bacteria</taxon>
        <taxon>Pseudomonadati</taxon>
        <taxon>Pseudomonadota</taxon>
        <taxon>Betaproteobacteria</taxon>
        <taxon>Neisseriales</taxon>
        <taxon>Chitinibacteraceae</taxon>
        <taxon>Amantichitinum</taxon>
    </lineage>
</organism>
<dbReference type="InterPro" id="IPR025489">
    <property type="entry name" value="DUF4381"/>
</dbReference>
<keyword evidence="1" id="KW-0812">Transmembrane</keyword>
<feature type="transmembrane region" description="Helical" evidence="1">
    <location>
        <begin position="43"/>
        <end position="63"/>
    </location>
</feature>
<keyword evidence="1" id="KW-0472">Membrane</keyword>